<evidence type="ECO:0000256" key="1">
    <source>
        <dbReference type="SAM" id="MobiDB-lite"/>
    </source>
</evidence>
<dbReference type="SUPFAM" id="SSF52540">
    <property type="entry name" value="P-loop containing nucleoside triphosphate hydrolases"/>
    <property type="match status" value="1"/>
</dbReference>
<evidence type="ECO:0000313" key="3">
    <source>
        <dbReference type="Proteomes" id="UP000633219"/>
    </source>
</evidence>
<keyword evidence="3" id="KW-1185">Reference proteome</keyword>
<dbReference type="GO" id="GO:0006270">
    <property type="term" value="P:DNA replication initiation"/>
    <property type="evidence" value="ECO:0007669"/>
    <property type="project" value="TreeGrafter"/>
</dbReference>
<protein>
    <recommendedName>
        <fullName evidence="4">Chromosomal replication initiator protein DnaA domain-containing protein</fullName>
    </recommendedName>
</protein>
<dbReference type="InterPro" id="IPR027417">
    <property type="entry name" value="P-loop_NTPase"/>
</dbReference>
<dbReference type="Proteomes" id="UP000633219">
    <property type="component" value="Unassembled WGS sequence"/>
</dbReference>
<evidence type="ECO:0008006" key="4">
    <source>
        <dbReference type="Google" id="ProtNLM"/>
    </source>
</evidence>
<gene>
    <name evidence="2" type="ORF">JJB09_04530</name>
</gene>
<accession>A0A937CP12</accession>
<dbReference type="GO" id="GO:0003688">
    <property type="term" value="F:DNA replication origin binding"/>
    <property type="evidence" value="ECO:0007669"/>
    <property type="project" value="TreeGrafter"/>
</dbReference>
<sequence>MSLTDRKTPRAQQLPLSFGHEPATGRDDLVISDPVSAAASIVDRWPDWPSPVVIITGPPGSGKSHLAEVWRRASAAAQIMDGGSADPVLLAEQGAVLLEDADRSALDETTLFHVINAVKSHGTSLMITARAWPSAWNVRLPDLASRLKAATVVEIGAPDDALLTQILFKLFADRQLLIDEKLAAYIVSRMERSLDAAQQIVDRLDRLALARGVKISRTLAGEILNEMSADGC</sequence>
<name>A0A937CP12_9HYPH</name>
<dbReference type="GO" id="GO:0005886">
    <property type="term" value="C:plasma membrane"/>
    <property type="evidence" value="ECO:0007669"/>
    <property type="project" value="TreeGrafter"/>
</dbReference>
<dbReference type="Gene3D" id="1.10.8.60">
    <property type="match status" value="1"/>
</dbReference>
<dbReference type="NCBIfam" id="NF006571">
    <property type="entry name" value="PRK09087.1"/>
    <property type="match status" value="1"/>
</dbReference>
<reference evidence="2" key="1">
    <citation type="submission" date="2021-01" db="EMBL/GenBank/DDBJ databases">
        <title>Rhizobium sp. strain KVB221 16S ribosomal RNA gene Genome sequencing and assembly.</title>
        <authorList>
            <person name="Kang M."/>
        </authorList>
    </citation>
    <scope>NUCLEOTIDE SEQUENCE</scope>
    <source>
        <strain evidence="2">KVB221</strain>
    </source>
</reference>
<comment type="caution">
    <text evidence="2">The sequence shown here is derived from an EMBL/GenBank/DDBJ whole genome shotgun (WGS) entry which is preliminary data.</text>
</comment>
<organism evidence="2 3">
    <name type="scientific">Rhizobium setariae</name>
    <dbReference type="NCBI Taxonomy" id="2801340"/>
    <lineage>
        <taxon>Bacteria</taxon>
        <taxon>Pseudomonadati</taxon>
        <taxon>Pseudomonadota</taxon>
        <taxon>Alphaproteobacteria</taxon>
        <taxon>Hyphomicrobiales</taxon>
        <taxon>Rhizobiaceae</taxon>
        <taxon>Rhizobium/Agrobacterium group</taxon>
        <taxon>Rhizobium</taxon>
    </lineage>
</organism>
<dbReference type="PANTHER" id="PTHR30050:SF5">
    <property type="entry name" value="DNAA REGULATORY INACTIVATOR HDA"/>
    <property type="match status" value="1"/>
</dbReference>
<dbReference type="Gene3D" id="3.40.50.300">
    <property type="entry name" value="P-loop containing nucleotide triphosphate hydrolases"/>
    <property type="match status" value="1"/>
</dbReference>
<feature type="region of interest" description="Disordered" evidence="1">
    <location>
        <begin position="1"/>
        <end position="25"/>
    </location>
</feature>
<dbReference type="RefSeq" id="WP_201653735.1">
    <property type="nucleotide sequence ID" value="NZ_JAEQNC010000002.1"/>
</dbReference>
<evidence type="ECO:0000313" key="2">
    <source>
        <dbReference type="EMBL" id="MBL0371287.1"/>
    </source>
</evidence>
<dbReference type="EMBL" id="JAEQNC010000002">
    <property type="protein sequence ID" value="MBL0371287.1"/>
    <property type="molecule type" value="Genomic_DNA"/>
</dbReference>
<dbReference type="AlphaFoldDB" id="A0A937CP12"/>
<dbReference type="PANTHER" id="PTHR30050">
    <property type="entry name" value="CHROMOSOMAL REPLICATION INITIATOR PROTEIN DNAA"/>
    <property type="match status" value="1"/>
</dbReference>
<proteinExistence type="predicted"/>